<sequence>MRGPWRGPGGGLRVGLPWSGTGGAVRLEVPGEPGAGAAAFLRSAADEGQGAAVRYAARRDTGRPRRGPCCGAPVRLIWTLWPCALKVACRDMGAL</sequence>
<protein>
    <submittedName>
        <fullName evidence="1">Uncharacterized protein</fullName>
    </submittedName>
</protein>
<evidence type="ECO:0000313" key="2">
    <source>
        <dbReference type="Proteomes" id="UP001066276"/>
    </source>
</evidence>
<organism evidence="1 2">
    <name type="scientific">Pleurodeles waltl</name>
    <name type="common">Iberian ribbed newt</name>
    <dbReference type="NCBI Taxonomy" id="8319"/>
    <lineage>
        <taxon>Eukaryota</taxon>
        <taxon>Metazoa</taxon>
        <taxon>Chordata</taxon>
        <taxon>Craniata</taxon>
        <taxon>Vertebrata</taxon>
        <taxon>Euteleostomi</taxon>
        <taxon>Amphibia</taxon>
        <taxon>Batrachia</taxon>
        <taxon>Caudata</taxon>
        <taxon>Salamandroidea</taxon>
        <taxon>Salamandridae</taxon>
        <taxon>Pleurodelinae</taxon>
        <taxon>Pleurodeles</taxon>
    </lineage>
</organism>
<gene>
    <name evidence="1" type="ORF">NDU88_006649</name>
</gene>
<evidence type="ECO:0000313" key="1">
    <source>
        <dbReference type="EMBL" id="KAJ1166241.1"/>
    </source>
</evidence>
<name>A0AAV7SQH1_PLEWA</name>
<dbReference type="EMBL" id="JANPWB010000008">
    <property type="protein sequence ID" value="KAJ1166241.1"/>
    <property type="molecule type" value="Genomic_DNA"/>
</dbReference>
<comment type="caution">
    <text evidence="1">The sequence shown here is derived from an EMBL/GenBank/DDBJ whole genome shotgun (WGS) entry which is preliminary data.</text>
</comment>
<dbReference type="AlphaFoldDB" id="A0AAV7SQH1"/>
<dbReference type="Proteomes" id="UP001066276">
    <property type="component" value="Chromosome 4_2"/>
</dbReference>
<accession>A0AAV7SQH1</accession>
<keyword evidence="2" id="KW-1185">Reference proteome</keyword>
<reference evidence="1" key="1">
    <citation type="journal article" date="2022" name="bioRxiv">
        <title>Sequencing and chromosome-scale assembly of the giantPleurodeles waltlgenome.</title>
        <authorList>
            <person name="Brown T."/>
            <person name="Elewa A."/>
            <person name="Iarovenko S."/>
            <person name="Subramanian E."/>
            <person name="Araus A.J."/>
            <person name="Petzold A."/>
            <person name="Susuki M."/>
            <person name="Suzuki K.-i.T."/>
            <person name="Hayashi T."/>
            <person name="Toyoda A."/>
            <person name="Oliveira C."/>
            <person name="Osipova E."/>
            <person name="Leigh N.D."/>
            <person name="Simon A."/>
            <person name="Yun M.H."/>
        </authorList>
    </citation>
    <scope>NUCLEOTIDE SEQUENCE</scope>
    <source>
        <strain evidence="1">20211129_DDA</strain>
        <tissue evidence="1">Liver</tissue>
    </source>
</reference>
<proteinExistence type="predicted"/>